<dbReference type="Proteomes" id="UP000005237">
    <property type="component" value="Unassembled WGS sequence"/>
</dbReference>
<proteinExistence type="predicted"/>
<name>A0A8R1I3B6_CAEJA</name>
<dbReference type="AlphaFoldDB" id="A0A8R1I3B6"/>
<sequence>MRKSKSTAIQHEFMSRIANGVKNSTDLVRTVTETFKNYTEEFWKQFEEWRVKDDNDENKKCREDVERKEKTKCTECQEQKTLEKYVFFKKILTCTVSRIGNVGGA</sequence>
<evidence type="ECO:0000313" key="1">
    <source>
        <dbReference type="EnsemblMetazoa" id="CJA19912.1"/>
    </source>
</evidence>
<dbReference type="EnsemblMetazoa" id="CJA19912.1">
    <property type="protein sequence ID" value="CJA19912.1"/>
    <property type="gene ID" value="WBGene00175483"/>
</dbReference>
<reference evidence="1" key="2">
    <citation type="submission" date="2022-06" db="UniProtKB">
        <authorList>
            <consortium name="EnsemblMetazoa"/>
        </authorList>
    </citation>
    <scope>IDENTIFICATION</scope>
    <source>
        <strain evidence="1">DF5081</strain>
    </source>
</reference>
<evidence type="ECO:0000313" key="2">
    <source>
        <dbReference type="Proteomes" id="UP000005237"/>
    </source>
</evidence>
<reference evidence="2" key="1">
    <citation type="submission" date="2010-08" db="EMBL/GenBank/DDBJ databases">
        <authorList>
            <consortium name="Caenorhabditis japonica Sequencing Consortium"/>
            <person name="Wilson R.K."/>
        </authorList>
    </citation>
    <scope>NUCLEOTIDE SEQUENCE [LARGE SCALE GENOMIC DNA]</scope>
    <source>
        <strain evidence="2">DF5081</strain>
    </source>
</reference>
<accession>A0A8R1I3B6</accession>
<keyword evidence="2" id="KW-1185">Reference proteome</keyword>
<organism evidence="1 2">
    <name type="scientific">Caenorhabditis japonica</name>
    <dbReference type="NCBI Taxonomy" id="281687"/>
    <lineage>
        <taxon>Eukaryota</taxon>
        <taxon>Metazoa</taxon>
        <taxon>Ecdysozoa</taxon>
        <taxon>Nematoda</taxon>
        <taxon>Chromadorea</taxon>
        <taxon>Rhabditida</taxon>
        <taxon>Rhabditina</taxon>
        <taxon>Rhabditomorpha</taxon>
        <taxon>Rhabditoidea</taxon>
        <taxon>Rhabditidae</taxon>
        <taxon>Peloderinae</taxon>
        <taxon>Caenorhabditis</taxon>
    </lineage>
</organism>
<protein>
    <submittedName>
        <fullName evidence="1">Uncharacterized protein</fullName>
    </submittedName>
</protein>